<organism evidence="2 3">
    <name type="scientific">Dendrobium nobile</name>
    <name type="common">Orchid</name>
    <dbReference type="NCBI Taxonomy" id="94219"/>
    <lineage>
        <taxon>Eukaryota</taxon>
        <taxon>Viridiplantae</taxon>
        <taxon>Streptophyta</taxon>
        <taxon>Embryophyta</taxon>
        <taxon>Tracheophyta</taxon>
        <taxon>Spermatophyta</taxon>
        <taxon>Magnoliopsida</taxon>
        <taxon>Liliopsida</taxon>
        <taxon>Asparagales</taxon>
        <taxon>Orchidaceae</taxon>
        <taxon>Epidendroideae</taxon>
        <taxon>Malaxideae</taxon>
        <taxon>Dendrobiinae</taxon>
        <taxon>Dendrobium</taxon>
    </lineage>
</organism>
<sequence>MAAADFNPVLALLILLLLGSLLQAVAYIGVNWGILSTHRLSPPIVVDLLKENRIGKVKLFDTDPSILRDPERNAGTSLLLSCCCELLGLPECLEIRG</sequence>
<dbReference type="AlphaFoldDB" id="A0A8T3ADP4"/>
<dbReference type="SUPFAM" id="SSF51445">
    <property type="entry name" value="(Trans)glycosidases"/>
    <property type="match status" value="1"/>
</dbReference>
<comment type="caution">
    <text evidence="2">The sequence shown here is derived from an EMBL/GenBank/DDBJ whole genome shotgun (WGS) entry which is preliminary data.</text>
</comment>
<dbReference type="InterPro" id="IPR017853">
    <property type="entry name" value="GH"/>
</dbReference>
<dbReference type="Proteomes" id="UP000829196">
    <property type="component" value="Unassembled WGS sequence"/>
</dbReference>
<proteinExistence type="predicted"/>
<evidence type="ECO:0000256" key="1">
    <source>
        <dbReference type="SAM" id="SignalP"/>
    </source>
</evidence>
<reference evidence="2" key="1">
    <citation type="journal article" date="2022" name="Front. Genet.">
        <title>Chromosome-Scale Assembly of the Dendrobium nobile Genome Provides Insights Into the Molecular Mechanism of the Biosynthesis of the Medicinal Active Ingredient of Dendrobium.</title>
        <authorList>
            <person name="Xu Q."/>
            <person name="Niu S.-C."/>
            <person name="Li K.-L."/>
            <person name="Zheng P.-J."/>
            <person name="Zhang X.-J."/>
            <person name="Jia Y."/>
            <person name="Liu Y."/>
            <person name="Niu Y.-X."/>
            <person name="Yu L.-H."/>
            <person name="Chen D.-F."/>
            <person name="Zhang G.-Q."/>
        </authorList>
    </citation>
    <scope>NUCLEOTIDE SEQUENCE</scope>
    <source>
        <tissue evidence="2">Leaf</tissue>
    </source>
</reference>
<dbReference type="Gene3D" id="3.20.20.80">
    <property type="entry name" value="Glycosidases"/>
    <property type="match status" value="1"/>
</dbReference>
<dbReference type="OrthoDB" id="784172at2759"/>
<evidence type="ECO:0000313" key="2">
    <source>
        <dbReference type="EMBL" id="KAI0492435.1"/>
    </source>
</evidence>
<accession>A0A8T3ADP4</accession>
<dbReference type="SMR" id="A0A8T3ADP4"/>
<evidence type="ECO:0000313" key="3">
    <source>
        <dbReference type="Proteomes" id="UP000829196"/>
    </source>
</evidence>
<feature type="signal peptide" evidence="1">
    <location>
        <begin position="1"/>
        <end position="26"/>
    </location>
</feature>
<keyword evidence="1" id="KW-0732">Signal</keyword>
<dbReference type="EMBL" id="JAGYWB010000018">
    <property type="protein sequence ID" value="KAI0492435.1"/>
    <property type="molecule type" value="Genomic_DNA"/>
</dbReference>
<name>A0A8T3ADP4_DENNO</name>
<gene>
    <name evidence="2" type="ORF">KFK09_026707</name>
</gene>
<feature type="chain" id="PRO_5035814479" evidence="1">
    <location>
        <begin position="27"/>
        <end position="97"/>
    </location>
</feature>
<keyword evidence="3" id="KW-1185">Reference proteome</keyword>
<protein>
    <submittedName>
        <fullName evidence="2">Uncharacterized protein</fullName>
    </submittedName>
</protein>